<sequence>MAMHSSSAAEIPNPNLGLLAQQRGYMASDFQYRNMRGYGSQVFMVFKITTSLEPLQ</sequence>
<dbReference type="Proteomes" id="UP000266723">
    <property type="component" value="Unassembled WGS sequence"/>
</dbReference>
<comment type="caution">
    <text evidence="1">The sequence shown here is derived from an EMBL/GenBank/DDBJ whole genome shotgun (WGS) entry which is preliminary data.</text>
</comment>
<organism evidence="1 2">
    <name type="scientific">Brassica cretica</name>
    <name type="common">Mustard</name>
    <dbReference type="NCBI Taxonomy" id="69181"/>
    <lineage>
        <taxon>Eukaryota</taxon>
        <taxon>Viridiplantae</taxon>
        <taxon>Streptophyta</taxon>
        <taxon>Embryophyta</taxon>
        <taxon>Tracheophyta</taxon>
        <taxon>Spermatophyta</taxon>
        <taxon>Magnoliopsida</taxon>
        <taxon>eudicotyledons</taxon>
        <taxon>Gunneridae</taxon>
        <taxon>Pentapetalae</taxon>
        <taxon>rosids</taxon>
        <taxon>malvids</taxon>
        <taxon>Brassicales</taxon>
        <taxon>Brassicaceae</taxon>
        <taxon>Brassiceae</taxon>
        <taxon>Brassica</taxon>
    </lineage>
</organism>
<evidence type="ECO:0000313" key="2">
    <source>
        <dbReference type="Proteomes" id="UP000266723"/>
    </source>
</evidence>
<evidence type="ECO:0000313" key="1">
    <source>
        <dbReference type="EMBL" id="KAF3549530.1"/>
    </source>
</evidence>
<keyword evidence="2" id="KW-1185">Reference proteome</keyword>
<gene>
    <name evidence="1" type="ORF">DY000_02002288</name>
</gene>
<accession>A0ABQ7CC29</accession>
<reference evidence="1 2" key="1">
    <citation type="journal article" date="2020" name="BMC Genomics">
        <title>Intraspecific diversification of the crop wild relative Brassica cretica Lam. using demographic model selection.</title>
        <authorList>
            <person name="Kioukis A."/>
            <person name="Michalopoulou V.A."/>
            <person name="Briers L."/>
            <person name="Pirintsos S."/>
            <person name="Studholme D.J."/>
            <person name="Pavlidis P."/>
            <person name="Sarris P.F."/>
        </authorList>
    </citation>
    <scope>NUCLEOTIDE SEQUENCE [LARGE SCALE GENOMIC DNA]</scope>
    <source>
        <strain evidence="2">cv. PFS-1207/04</strain>
    </source>
</reference>
<protein>
    <submittedName>
        <fullName evidence="1">Uncharacterized protein</fullName>
    </submittedName>
</protein>
<dbReference type="EMBL" id="QGKV02000832">
    <property type="protein sequence ID" value="KAF3549530.1"/>
    <property type="molecule type" value="Genomic_DNA"/>
</dbReference>
<proteinExistence type="predicted"/>
<name>A0ABQ7CC29_BRACR</name>